<comment type="caution">
    <text evidence="1">The sequence shown here is derived from an EMBL/GenBank/DDBJ whole genome shotgun (WGS) entry which is preliminary data.</text>
</comment>
<dbReference type="OrthoDB" id="38519at2759"/>
<dbReference type="EMBL" id="CAICTM010000013">
    <property type="protein sequence ID" value="CAB9497051.1"/>
    <property type="molecule type" value="Genomic_DNA"/>
</dbReference>
<gene>
    <name evidence="1" type="ORF">SEMRO_13_G010060.1</name>
</gene>
<reference evidence="1" key="1">
    <citation type="submission" date="2020-06" db="EMBL/GenBank/DDBJ databases">
        <authorList>
            <consortium name="Plant Systems Biology data submission"/>
        </authorList>
    </citation>
    <scope>NUCLEOTIDE SEQUENCE</scope>
    <source>
        <strain evidence="1">D6</strain>
    </source>
</reference>
<protein>
    <recommendedName>
        <fullName evidence="3">DDE Tnp4 domain-containing protein</fullName>
    </recommendedName>
</protein>
<evidence type="ECO:0008006" key="3">
    <source>
        <dbReference type="Google" id="ProtNLM"/>
    </source>
</evidence>
<organism evidence="1 2">
    <name type="scientific">Seminavis robusta</name>
    <dbReference type="NCBI Taxonomy" id="568900"/>
    <lineage>
        <taxon>Eukaryota</taxon>
        <taxon>Sar</taxon>
        <taxon>Stramenopiles</taxon>
        <taxon>Ochrophyta</taxon>
        <taxon>Bacillariophyta</taxon>
        <taxon>Bacillariophyceae</taxon>
        <taxon>Bacillariophycidae</taxon>
        <taxon>Naviculales</taxon>
        <taxon>Naviculaceae</taxon>
        <taxon>Seminavis</taxon>
    </lineage>
</organism>
<evidence type="ECO:0000313" key="1">
    <source>
        <dbReference type="EMBL" id="CAB9497051.1"/>
    </source>
</evidence>
<evidence type="ECO:0000313" key="2">
    <source>
        <dbReference type="Proteomes" id="UP001153069"/>
    </source>
</evidence>
<sequence length="296" mass="34710">MVRVNCKHVERFGKQYFDINGDRAEAYVKSTYVAHFGLEPYYIALLWNMIDKTVSPLKNTNHLKYFMLSLMFLRTYATNIVLATKVGVDPATSARWIWKFLERLALLPVIKWENRLISDNGSRCKVTLDGTDFRINEQHPFSSRWFTKKFKSAGLRYEVATAIQTGHIVWINGPFPCGEWPDLKIAMSSFVDCLEGDERAVADSGYRGHPEFFDTPWKHLDNDQQRRRKALARARHETVNRRFKKWEALHGIWRHPLQKHGVAFHAVANIEQVLIEKKRNVFQVEYNDRIGNEFDY</sequence>
<name>A0A9N8H1A0_9STRA</name>
<dbReference type="Proteomes" id="UP001153069">
    <property type="component" value="Unassembled WGS sequence"/>
</dbReference>
<dbReference type="AlphaFoldDB" id="A0A9N8H1A0"/>
<accession>A0A9N8H1A0</accession>
<proteinExistence type="predicted"/>
<keyword evidence="2" id="KW-1185">Reference proteome</keyword>